<evidence type="ECO:0008006" key="2">
    <source>
        <dbReference type="Google" id="ProtNLM"/>
    </source>
</evidence>
<dbReference type="Pfam" id="PF14520">
    <property type="entry name" value="HHH_5"/>
    <property type="match status" value="1"/>
</dbReference>
<dbReference type="Gene3D" id="1.10.150.20">
    <property type="entry name" value="5' to 3' exonuclease, C-terminal subdomain"/>
    <property type="match status" value="1"/>
</dbReference>
<dbReference type="AlphaFoldDB" id="X1NRE0"/>
<name>X1NRE0_9ZZZZ</name>
<dbReference type="InterPro" id="IPR010995">
    <property type="entry name" value="DNA_repair_Rad51/TF_NusA_a-hlx"/>
</dbReference>
<accession>X1NRE0</accession>
<comment type="caution">
    <text evidence="1">The sequence shown here is derived from an EMBL/GenBank/DDBJ whole genome shotgun (WGS) entry which is preliminary data.</text>
</comment>
<protein>
    <recommendedName>
        <fullName evidence="2">Helix-hairpin-helix DNA-binding motif class 1 domain-containing protein</fullName>
    </recommendedName>
</protein>
<evidence type="ECO:0000313" key="1">
    <source>
        <dbReference type="EMBL" id="GAI46158.1"/>
    </source>
</evidence>
<feature type="non-terminal residue" evidence="1">
    <location>
        <position position="50"/>
    </location>
</feature>
<sequence>MSNELERISGIGPISATNLNKAGVKTIEEITEAKPEELAWIKGIGIISAK</sequence>
<dbReference type="SUPFAM" id="SSF47794">
    <property type="entry name" value="Rad51 N-terminal domain-like"/>
    <property type="match status" value="1"/>
</dbReference>
<reference evidence="1" key="1">
    <citation type="journal article" date="2014" name="Front. Microbiol.">
        <title>High frequency of phylogenetically diverse reductive dehalogenase-homologous genes in deep subseafloor sedimentary metagenomes.</title>
        <authorList>
            <person name="Kawai M."/>
            <person name="Futagami T."/>
            <person name="Toyoda A."/>
            <person name="Takaki Y."/>
            <person name="Nishi S."/>
            <person name="Hori S."/>
            <person name="Arai W."/>
            <person name="Tsubouchi T."/>
            <person name="Morono Y."/>
            <person name="Uchiyama I."/>
            <person name="Ito T."/>
            <person name="Fujiyama A."/>
            <person name="Inagaki F."/>
            <person name="Takami H."/>
        </authorList>
    </citation>
    <scope>NUCLEOTIDE SEQUENCE</scope>
    <source>
        <strain evidence="1">Expedition CK06-06</strain>
    </source>
</reference>
<dbReference type="EMBL" id="BARV01025709">
    <property type="protein sequence ID" value="GAI46158.1"/>
    <property type="molecule type" value="Genomic_DNA"/>
</dbReference>
<gene>
    <name evidence="1" type="ORF">S06H3_41672</name>
</gene>
<proteinExistence type="predicted"/>
<organism evidence="1">
    <name type="scientific">marine sediment metagenome</name>
    <dbReference type="NCBI Taxonomy" id="412755"/>
    <lineage>
        <taxon>unclassified sequences</taxon>
        <taxon>metagenomes</taxon>
        <taxon>ecological metagenomes</taxon>
    </lineage>
</organism>
<dbReference type="GO" id="GO:0000166">
    <property type="term" value="F:nucleotide binding"/>
    <property type="evidence" value="ECO:0007669"/>
    <property type="project" value="InterPro"/>
</dbReference>